<evidence type="ECO:0000313" key="2">
    <source>
        <dbReference type="Proteomes" id="UP000277204"/>
    </source>
</evidence>
<dbReference type="AlphaFoldDB" id="A0A183M5Z5"/>
<accession>A0A183M5Z5</accession>
<sequence>MRLVPLLTTRATINLGTLNARTMWKTGRVLQIAAEMKRYNQEVLGISETHWMQVEQQPLASEDLLLHSGHEEENTPHTQKVALLMSKQAQNAPIVWESHGPRITEASFKTKKKGITIKVIQCYVPTNHYNEDVKINSTIGCSQSFRSAQQRT</sequence>
<protein>
    <submittedName>
        <fullName evidence="1">Uncharacterized protein</fullName>
    </submittedName>
</protein>
<organism evidence="1 2">
    <name type="scientific">Schistosoma margrebowiei</name>
    <dbReference type="NCBI Taxonomy" id="48269"/>
    <lineage>
        <taxon>Eukaryota</taxon>
        <taxon>Metazoa</taxon>
        <taxon>Spiralia</taxon>
        <taxon>Lophotrochozoa</taxon>
        <taxon>Platyhelminthes</taxon>
        <taxon>Trematoda</taxon>
        <taxon>Digenea</taxon>
        <taxon>Strigeidida</taxon>
        <taxon>Schistosomatoidea</taxon>
        <taxon>Schistosomatidae</taxon>
        <taxon>Schistosoma</taxon>
    </lineage>
</organism>
<dbReference type="Proteomes" id="UP000277204">
    <property type="component" value="Unassembled WGS sequence"/>
</dbReference>
<dbReference type="SUPFAM" id="SSF56219">
    <property type="entry name" value="DNase I-like"/>
    <property type="match status" value="1"/>
</dbReference>
<name>A0A183M5Z5_9TREM</name>
<dbReference type="InterPro" id="IPR036691">
    <property type="entry name" value="Endo/exonu/phosph_ase_sf"/>
</dbReference>
<evidence type="ECO:0000313" key="1">
    <source>
        <dbReference type="EMBL" id="VDO95457.1"/>
    </source>
</evidence>
<keyword evidence="2" id="KW-1185">Reference proteome</keyword>
<proteinExistence type="predicted"/>
<dbReference type="Gene3D" id="3.60.10.10">
    <property type="entry name" value="Endonuclease/exonuclease/phosphatase"/>
    <property type="match status" value="1"/>
</dbReference>
<dbReference type="EMBL" id="UZAI01006447">
    <property type="protein sequence ID" value="VDO95457.1"/>
    <property type="molecule type" value="Genomic_DNA"/>
</dbReference>
<reference evidence="1 2" key="1">
    <citation type="submission" date="2018-11" db="EMBL/GenBank/DDBJ databases">
        <authorList>
            <consortium name="Pathogen Informatics"/>
        </authorList>
    </citation>
    <scope>NUCLEOTIDE SEQUENCE [LARGE SCALE GENOMIC DNA]</scope>
    <source>
        <strain evidence="1 2">Zambia</strain>
    </source>
</reference>
<gene>
    <name evidence="1" type="ORF">SMRZ_LOCUS11469</name>
</gene>